<dbReference type="GO" id="GO:0005886">
    <property type="term" value="C:plasma membrane"/>
    <property type="evidence" value="ECO:0007669"/>
    <property type="project" value="UniProtKB-SubCell"/>
</dbReference>
<keyword evidence="5" id="KW-0732">Signal</keyword>
<keyword evidence="8" id="KW-0325">Glycoprotein</keyword>
<sequence length="501" mass="56094">MRTLTVLTVPEYFSKIRCTLKTMEMFSCCTSQKSRLIALRIVLVYHFCNTVISQCRILRCNSEYVFATNHRDDSLNDDNCNALRSYSLCTQRTAWFCRGDLTYHSAVQGIEDLMIQHNCSKEGAVSLPRPRVPVDNQENFHLPDTCQYEKSFYFKQRQKPTYLHCGVFGNLHIRTFYNDFQTCRVQGAWPLIDNNYLSVQMTNVPILPHCNISAISKVTAIFKNSKECIDQKVYQAEIGNVPAAFVDGSVNGGDRNGANSLVIKERLDAGHVEIQASYIGTTLIVRQVGQHLGIGILMPEEVASSHTQEQDLQLCVSGCPFTERLALNSPIYTADGAKAKCKEGLLLEDVYFECCVFDILVTGDPNVSLAAFRAVEDAKILHPDKETIHVFRNCVSGRPTICCVLLLASVLWSLSMQQAINNVKPGALSTEPANASELRTDSFSPTLECPCVNQNQPCSFSFLDLFNYFGCQYKTDTLVTELPSTAPRPFECLIINLETLD</sequence>
<dbReference type="GO" id="GO:0080090">
    <property type="term" value="P:regulation of primary metabolic process"/>
    <property type="evidence" value="ECO:0007669"/>
    <property type="project" value="UniProtKB-ARBA"/>
</dbReference>
<dbReference type="AlphaFoldDB" id="A0A401NMG7"/>
<proteinExistence type="inferred from homology"/>
<dbReference type="Proteomes" id="UP000288216">
    <property type="component" value="Unassembled WGS sequence"/>
</dbReference>
<dbReference type="Pfam" id="PF06534">
    <property type="entry name" value="RGM_C"/>
    <property type="match status" value="1"/>
</dbReference>
<evidence type="ECO:0000256" key="4">
    <source>
        <dbReference type="ARBA" id="ARBA00022622"/>
    </source>
</evidence>
<comment type="subcellular location">
    <subcellularLocation>
        <location evidence="1">Cell membrane</location>
        <topology evidence="1">Lipid-anchor</topology>
        <topology evidence="1">GPI-anchor</topology>
    </subcellularLocation>
</comment>
<keyword evidence="7" id="KW-1015">Disulfide bond</keyword>
<gene>
    <name evidence="12" type="ORF">scyTo_0007164</name>
</gene>
<evidence type="ECO:0000256" key="8">
    <source>
        <dbReference type="ARBA" id="ARBA00023180"/>
    </source>
</evidence>
<feature type="domain" description="Repulsive guidance molecule N-terminal" evidence="11">
    <location>
        <begin position="55"/>
        <end position="121"/>
    </location>
</feature>
<keyword evidence="4" id="KW-0336">GPI-anchor</keyword>
<evidence type="ECO:0000313" key="12">
    <source>
        <dbReference type="EMBL" id="GCB62095.1"/>
    </source>
</evidence>
<dbReference type="OrthoDB" id="10013795at2759"/>
<evidence type="ECO:0000259" key="10">
    <source>
        <dbReference type="Pfam" id="PF06534"/>
    </source>
</evidence>
<name>A0A401NMG7_SCYTO</name>
<evidence type="ECO:0008006" key="14">
    <source>
        <dbReference type="Google" id="ProtNLM"/>
    </source>
</evidence>
<evidence type="ECO:0000256" key="9">
    <source>
        <dbReference type="ARBA" id="ARBA00023288"/>
    </source>
</evidence>
<keyword evidence="9" id="KW-0449">Lipoprotein</keyword>
<dbReference type="InterPro" id="IPR010536">
    <property type="entry name" value="RGM_N"/>
</dbReference>
<dbReference type="STRING" id="75743.A0A401NMG7"/>
<evidence type="ECO:0000256" key="6">
    <source>
        <dbReference type="ARBA" id="ARBA00023136"/>
    </source>
</evidence>
<keyword evidence="13" id="KW-1185">Reference proteome</keyword>
<evidence type="ECO:0000256" key="3">
    <source>
        <dbReference type="ARBA" id="ARBA00022475"/>
    </source>
</evidence>
<dbReference type="Gene3D" id="3.40.1000.10">
    <property type="entry name" value="Mog1/PsbP, alpha/beta/alpha sandwich"/>
    <property type="match status" value="1"/>
</dbReference>
<reference evidence="12 13" key="1">
    <citation type="journal article" date="2018" name="Nat. Ecol. Evol.">
        <title>Shark genomes provide insights into elasmobranch evolution and the origin of vertebrates.</title>
        <authorList>
            <person name="Hara Y"/>
            <person name="Yamaguchi K"/>
            <person name="Onimaru K"/>
            <person name="Kadota M"/>
            <person name="Koyanagi M"/>
            <person name="Keeley SD"/>
            <person name="Tatsumi K"/>
            <person name="Tanaka K"/>
            <person name="Motone F"/>
            <person name="Kageyama Y"/>
            <person name="Nozu R"/>
            <person name="Adachi N"/>
            <person name="Nishimura O"/>
            <person name="Nakagawa R"/>
            <person name="Tanegashima C"/>
            <person name="Kiyatake I"/>
            <person name="Matsumoto R"/>
            <person name="Murakumo K"/>
            <person name="Nishida K"/>
            <person name="Terakita A"/>
            <person name="Kuratani S"/>
            <person name="Sato K"/>
            <person name="Hyodo S Kuraku.S."/>
        </authorList>
    </citation>
    <scope>NUCLEOTIDE SEQUENCE [LARGE SCALE GENOMIC DNA]</scope>
</reference>
<evidence type="ECO:0000256" key="2">
    <source>
        <dbReference type="ARBA" id="ARBA00005321"/>
    </source>
</evidence>
<dbReference type="GO" id="GO:0098552">
    <property type="term" value="C:side of membrane"/>
    <property type="evidence" value="ECO:0007669"/>
    <property type="project" value="UniProtKB-KW"/>
</dbReference>
<dbReference type="InterPro" id="IPR040287">
    <property type="entry name" value="RGM"/>
</dbReference>
<dbReference type="PANTHER" id="PTHR31428">
    <property type="entry name" value="RGM DOMAIN FAMILY MEMBER DRAG-1"/>
    <property type="match status" value="1"/>
</dbReference>
<evidence type="ECO:0000259" key="11">
    <source>
        <dbReference type="Pfam" id="PF06535"/>
    </source>
</evidence>
<comment type="similarity">
    <text evidence="2">Belongs to the repulsive guidance molecule (RGM) family.</text>
</comment>
<dbReference type="GO" id="GO:0015026">
    <property type="term" value="F:coreceptor activity"/>
    <property type="evidence" value="ECO:0007669"/>
    <property type="project" value="TreeGrafter"/>
</dbReference>
<dbReference type="FunFam" id="3.40.1000.10:FF:000001">
    <property type="entry name" value="Repulsive guidance molecule BMP co-receptor a"/>
    <property type="match status" value="1"/>
</dbReference>
<dbReference type="GO" id="GO:0030509">
    <property type="term" value="P:BMP signaling pathway"/>
    <property type="evidence" value="ECO:0007669"/>
    <property type="project" value="TreeGrafter"/>
</dbReference>
<organism evidence="12 13">
    <name type="scientific">Scyliorhinus torazame</name>
    <name type="common">Cloudy catshark</name>
    <name type="synonym">Catulus torazame</name>
    <dbReference type="NCBI Taxonomy" id="75743"/>
    <lineage>
        <taxon>Eukaryota</taxon>
        <taxon>Metazoa</taxon>
        <taxon>Chordata</taxon>
        <taxon>Craniata</taxon>
        <taxon>Vertebrata</taxon>
        <taxon>Chondrichthyes</taxon>
        <taxon>Elasmobranchii</taxon>
        <taxon>Galeomorphii</taxon>
        <taxon>Galeoidea</taxon>
        <taxon>Carcharhiniformes</taxon>
        <taxon>Scyliorhinidae</taxon>
        <taxon>Scyliorhinus</taxon>
    </lineage>
</organism>
<dbReference type="GO" id="GO:0010604">
    <property type="term" value="P:positive regulation of macromolecule metabolic process"/>
    <property type="evidence" value="ECO:0007669"/>
    <property type="project" value="UniProtKB-ARBA"/>
</dbReference>
<evidence type="ECO:0000313" key="13">
    <source>
        <dbReference type="Proteomes" id="UP000288216"/>
    </source>
</evidence>
<dbReference type="PANTHER" id="PTHR31428:SF3">
    <property type="entry name" value="HEMOJUVELIN"/>
    <property type="match status" value="1"/>
</dbReference>
<evidence type="ECO:0000256" key="1">
    <source>
        <dbReference type="ARBA" id="ARBA00004609"/>
    </source>
</evidence>
<dbReference type="EMBL" id="BFAA01002546">
    <property type="protein sequence ID" value="GCB62095.1"/>
    <property type="molecule type" value="Genomic_DNA"/>
</dbReference>
<dbReference type="InterPro" id="IPR009496">
    <property type="entry name" value="RGM_C"/>
</dbReference>
<accession>A0A401NMG7</accession>
<keyword evidence="3" id="KW-1003">Cell membrane</keyword>
<evidence type="ECO:0000256" key="5">
    <source>
        <dbReference type="ARBA" id="ARBA00022729"/>
    </source>
</evidence>
<comment type="caution">
    <text evidence="12">The sequence shown here is derived from an EMBL/GenBank/DDBJ whole genome shotgun (WGS) entry which is preliminary data.</text>
</comment>
<keyword evidence="6" id="KW-0472">Membrane</keyword>
<protein>
    <recommendedName>
        <fullName evidence="14">Hemojuvelin BMP co-receptor</fullName>
    </recommendedName>
</protein>
<evidence type="ECO:0000256" key="7">
    <source>
        <dbReference type="ARBA" id="ARBA00023157"/>
    </source>
</evidence>
<feature type="domain" description="Repulsive guidance molecule C-terminal" evidence="10">
    <location>
        <begin position="162"/>
        <end position="383"/>
    </location>
</feature>
<dbReference type="Pfam" id="PF06535">
    <property type="entry name" value="RGM_N"/>
    <property type="match status" value="1"/>
</dbReference>